<gene>
    <name evidence="10" type="ORF">SAMN05216352_113111</name>
</gene>
<dbReference type="SUPFAM" id="SSF48452">
    <property type="entry name" value="TPR-like"/>
    <property type="match status" value="1"/>
</dbReference>
<feature type="transmembrane region" description="Helical" evidence="8">
    <location>
        <begin position="266"/>
        <end position="284"/>
    </location>
</feature>
<dbReference type="Pfam" id="PF01694">
    <property type="entry name" value="Rhomboid"/>
    <property type="match status" value="1"/>
</dbReference>
<evidence type="ECO:0000256" key="6">
    <source>
        <dbReference type="ARBA" id="ARBA00023136"/>
    </source>
</evidence>
<evidence type="ECO:0000313" key="10">
    <source>
        <dbReference type="EMBL" id="SDI87194.1"/>
    </source>
</evidence>
<dbReference type="InterPro" id="IPR022764">
    <property type="entry name" value="Peptidase_S54_rhomboid_dom"/>
</dbReference>
<name>A0A1G8P3Y3_9BACI</name>
<accession>A0A1G8P3Y3</accession>
<keyword evidence="7" id="KW-0802">TPR repeat</keyword>
<feature type="transmembrane region" description="Helical" evidence="8">
    <location>
        <begin position="370"/>
        <end position="387"/>
    </location>
</feature>
<sequence length="515" mass="59648">MKPNHLFWKFIYHLVIKEDLRIIDISPDNKQVWIEKEQNGKKAAIRIVKVEYDWMKDLEIDKEKAKRMLNKVKKIIPARKLIFFNIYVSTYPPVDLNSKLVQHWENEENMKSFFIASDSAQSTVDEPGDVLKTMGFEQHWENSHDLMAEEHQFYARYFKKEVFRKQEQLEKKDKNLLLFGKPRFTYLLLVSILLVFFAVEQAGGSTDILTLIDFGAKYNPAIIEGEWWRFFSAMFLHIGFFHLFMNSLALFYLGGAVERMYGTTRFIIIYFIAGLFGSLASFTFNEQISAGASGAIFGCFGALLYFGFIHQKLFFRTMGMNVLIILAINLSFGFIVPAVDNGAHIGGLIGGFLASAFVHLPKHGWKFRQVFIFFLTAVLSSTLFWYGHANESKAESPLLDLQIAQEHLERDNVEEAEYILESLLENKDNAQAYFLMGNVSIQKEDYETSAQYFEKAAELENEFPQAHYNLSLVYIELNEYEKAELALARAKETNESKGDERLNFEKVEELLKERE</sequence>
<dbReference type="InterPro" id="IPR011990">
    <property type="entry name" value="TPR-like_helical_dom_sf"/>
</dbReference>
<organism evidence="10 11">
    <name type="scientific">Alteribacillus bidgolensis</name>
    <dbReference type="NCBI Taxonomy" id="930129"/>
    <lineage>
        <taxon>Bacteria</taxon>
        <taxon>Bacillati</taxon>
        <taxon>Bacillota</taxon>
        <taxon>Bacilli</taxon>
        <taxon>Bacillales</taxon>
        <taxon>Bacillaceae</taxon>
        <taxon>Alteribacillus</taxon>
    </lineage>
</organism>
<evidence type="ECO:0000256" key="8">
    <source>
        <dbReference type="SAM" id="Phobius"/>
    </source>
</evidence>
<dbReference type="Gene3D" id="1.25.40.10">
    <property type="entry name" value="Tetratricopeptide repeat domain"/>
    <property type="match status" value="1"/>
</dbReference>
<keyword evidence="11" id="KW-1185">Reference proteome</keyword>
<feature type="repeat" description="TPR" evidence="7">
    <location>
        <begin position="430"/>
        <end position="463"/>
    </location>
</feature>
<comment type="similarity">
    <text evidence="2">Belongs to the peptidase S54 family.</text>
</comment>
<dbReference type="EMBL" id="FNDU01000013">
    <property type="protein sequence ID" value="SDI87194.1"/>
    <property type="molecule type" value="Genomic_DNA"/>
</dbReference>
<feature type="transmembrane region" description="Helical" evidence="8">
    <location>
        <begin position="320"/>
        <end position="336"/>
    </location>
</feature>
<evidence type="ECO:0000256" key="7">
    <source>
        <dbReference type="PROSITE-ProRule" id="PRU00339"/>
    </source>
</evidence>
<dbReference type="SMART" id="SM00028">
    <property type="entry name" value="TPR"/>
    <property type="match status" value="2"/>
</dbReference>
<dbReference type="PANTHER" id="PTHR43731:SF14">
    <property type="entry name" value="PRESENILIN-ASSOCIATED RHOMBOID-LIKE PROTEIN, MITOCHONDRIAL"/>
    <property type="match status" value="1"/>
</dbReference>
<feature type="transmembrane region" description="Helical" evidence="8">
    <location>
        <begin position="342"/>
        <end position="358"/>
    </location>
</feature>
<dbReference type="GO" id="GO:0004252">
    <property type="term" value="F:serine-type endopeptidase activity"/>
    <property type="evidence" value="ECO:0007669"/>
    <property type="project" value="InterPro"/>
</dbReference>
<keyword evidence="5 8" id="KW-1133">Transmembrane helix</keyword>
<feature type="transmembrane region" description="Helical" evidence="8">
    <location>
        <begin position="184"/>
        <end position="203"/>
    </location>
</feature>
<feature type="repeat" description="TPR" evidence="7">
    <location>
        <begin position="464"/>
        <end position="497"/>
    </location>
</feature>
<dbReference type="GO" id="GO:0016020">
    <property type="term" value="C:membrane"/>
    <property type="evidence" value="ECO:0007669"/>
    <property type="project" value="UniProtKB-SubCell"/>
</dbReference>
<dbReference type="PANTHER" id="PTHR43731">
    <property type="entry name" value="RHOMBOID PROTEASE"/>
    <property type="match status" value="1"/>
</dbReference>
<evidence type="ECO:0000256" key="3">
    <source>
        <dbReference type="ARBA" id="ARBA00022692"/>
    </source>
</evidence>
<evidence type="ECO:0000256" key="4">
    <source>
        <dbReference type="ARBA" id="ARBA00022801"/>
    </source>
</evidence>
<dbReference type="PROSITE" id="PS50005">
    <property type="entry name" value="TPR"/>
    <property type="match status" value="2"/>
</dbReference>
<dbReference type="OrthoDB" id="9813074at2"/>
<evidence type="ECO:0000313" key="11">
    <source>
        <dbReference type="Proteomes" id="UP000199017"/>
    </source>
</evidence>
<dbReference type="Proteomes" id="UP000199017">
    <property type="component" value="Unassembled WGS sequence"/>
</dbReference>
<protein>
    <submittedName>
        <fullName evidence="10">Rhomboid family peptidase. Serine peptidase. MEROPS family S54</fullName>
    </submittedName>
</protein>
<dbReference type="SUPFAM" id="SSF144091">
    <property type="entry name" value="Rhomboid-like"/>
    <property type="match status" value="1"/>
</dbReference>
<dbReference type="InterPro" id="IPR050925">
    <property type="entry name" value="Rhomboid_protease_S54"/>
</dbReference>
<dbReference type="Pfam" id="PF14559">
    <property type="entry name" value="TPR_19"/>
    <property type="match status" value="1"/>
</dbReference>
<evidence type="ECO:0000259" key="9">
    <source>
        <dbReference type="Pfam" id="PF01694"/>
    </source>
</evidence>
<keyword evidence="6 8" id="KW-0472">Membrane</keyword>
<feature type="domain" description="Peptidase S54 rhomboid" evidence="9">
    <location>
        <begin position="225"/>
        <end position="359"/>
    </location>
</feature>
<dbReference type="InterPro" id="IPR019734">
    <property type="entry name" value="TPR_rpt"/>
</dbReference>
<dbReference type="RefSeq" id="WP_091587198.1">
    <property type="nucleotide sequence ID" value="NZ_FNDU01000013.1"/>
</dbReference>
<evidence type="ECO:0000256" key="2">
    <source>
        <dbReference type="ARBA" id="ARBA00009045"/>
    </source>
</evidence>
<feature type="transmembrane region" description="Helical" evidence="8">
    <location>
        <begin position="290"/>
        <end position="308"/>
    </location>
</feature>
<keyword evidence="4" id="KW-0378">Hydrolase</keyword>
<dbReference type="AlphaFoldDB" id="A0A1G8P3Y3"/>
<reference evidence="10 11" key="1">
    <citation type="submission" date="2016-10" db="EMBL/GenBank/DDBJ databases">
        <authorList>
            <person name="de Groot N.N."/>
        </authorList>
    </citation>
    <scope>NUCLEOTIDE SEQUENCE [LARGE SCALE GENOMIC DNA]</scope>
    <source>
        <strain evidence="11">P4B,CCM 7963,CECT 7998,DSM 25260,IBRC-M 10614,KCTC 13821</strain>
    </source>
</reference>
<comment type="subcellular location">
    <subcellularLocation>
        <location evidence="1">Membrane</location>
        <topology evidence="1">Multi-pass membrane protein</topology>
    </subcellularLocation>
</comment>
<dbReference type="InterPro" id="IPR035952">
    <property type="entry name" value="Rhomboid-like_sf"/>
</dbReference>
<feature type="transmembrane region" description="Helical" evidence="8">
    <location>
        <begin position="234"/>
        <end position="254"/>
    </location>
</feature>
<proteinExistence type="inferred from homology"/>
<dbReference type="STRING" id="930129.SAMN05216352_113111"/>
<dbReference type="Gene3D" id="1.20.1540.10">
    <property type="entry name" value="Rhomboid-like"/>
    <property type="match status" value="1"/>
</dbReference>
<evidence type="ECO:0000256" key="5">
    <source>
        <dbReference type="ARBA" id="ARBA00022989"/>
    </source>
</evidence>
<evidence type="ECO:0000256" key="1">
    <source>
        <dbReference type="ARBA" id="ARBA00004141"/>
    </source>
</evidence>
<keyword evidence="3 8" id="KW-0812">Transmembrane</keyword>